<dbReference type="PANTHER" id="PTHR37222">
    <property type="entry name" value="OS02G0718000 PROTEIN"/>
    <property type="match status" value="1"/>
</dbReference>
<keyword evidence="3" id="KW-1185">Reference proteome</keyword>
<proteinExistence type="predicted"/>
<keyword evidence="1" id="KW-0472">Membrane</keyword>
<dbReference type="EnsemblPlants" id="Pp3c2_10070V3.2">
    <property type="protein sequence ID" value="Pp3c2_10070V3.2"/>
    <property type="gene ID" value="Pp3c2_10070"/>
</dbReference>
<keyword evidence="1" id="KW-0812">Transmembrane</keyword>
<dbReference type="Gramene" id="Pp3c2_10070V3.2">
    <property type="protein sequence ID" value="Pp3c2_10070V3.2"/>
    <property type="gene ID" value="Pp3c2_10070"/>
</dbReference>
<sequence length="328" mass="35948">MAMAIRSLHRLLATSRFSLSSISSSVSTSSVTQNWYQDATAICLGREPTRSSSSSSFVEPPDKHQNYGSTLLQGFSREEEPCGVTPSAGHQPFLKEFPALRRVSSASIFDGGSASIHSGHHNKLLNWNTKGVGLQTLTGVDVHEKSTQWTKCNFSTEVSSSPRKQETAVAEGKEEAVQKTSLEDFQHEEIVGPTVERDLSPVADELRESLAFLQKRMLSFQKSLVLLGCVQCVGAGLCFATWQSVNPTWQLLPVTLLPFMLAFVLRQGLQPIAFFGKLEERSRLRIITLSLMIAKGFASYFNRARILVVGSAAGLGCIMLSNSLEAFK</sequence>
<dbReference type="AlphaFoldDB" id="A0A7I4CWP6"/>
<name>A0A7I4CWP6_PHYPA</name>
<dbReference type="Proteomes" id="UP000006727">
    <property type="component" value="Chromosome 2"/>
</dbReference>
<gene>
    <name evidence="2" type="primary">LOC112278887</name>
</gene>
<reference evidence="2 3" key="2">
    <citation type="journal article" date="2018" name="Plant J.">
        <title>The Physcomitrella patens chromosome-scale assembly reveals moss genome structure and evolution.</title>
        <authorList>
            <person name="Lang D."/>
            <person name="Ullrich K.K."/>
            <person name="Murat F."/>
            <person name="Fuchs J."/>
            <person name="Jenkins J."/>
            <person name="Haas F.B."/>
            <person name="Piednoel M."/>
            <person name="Gundlach H."/>
            <person name="Van Bel M."/>
            <person name="Meyberg R."/>
            <person name="Vives C."/>
            <person name="Morata J."/>
            <person name="Symeonidi A."/>
            <person name="Hiss M."/>
            <person name="Muchero W."/>
            <person name="Kamisugi Y."/>
            <person name="Saleh O."/>
            <person name="Blanc G."/>
            <person name="Decker E.L."/>
            <person name="van Gessel N."/>
            <person name="Grimwood J."/>
            <person name="Hayes R.D."/>
            <person name="Graham S.W."/>
            <person name="Gunter L.E."/>
            <person name="McDaniel S.F."/>
            <person name="Hoernstein S.N.W."/>
            <person name="Larsson A."/>
            <person name="Li F.W."/>
            <person name="Perroud P.F."/>
            <person name="Phillips J."/>
            <person name="Ranjan P."/>
            <person name="Rokshar D.S."/>
            <person name="Rothfels C.J."/>
            <person name="Schneider L."/>
            <person name="Shu S."/>
            <person name="Stevenson D.W."/>
            <person name="Thummler F."/>
            <person name="Tillich M."/>
            <person name="Villarreal Aguilar J.C."/>
            <person name="Widiez T."/>
            <person name="Wong G.K."/>
            <person name="Wymore A."/>
            <person name="Zhang Y."/>
            <person name="Zimmer A.D."/>
            <person name="Quatrano R.S."/>
            <person name="Mayer K.F.X."/>
            <person name="Goodstein D."/>
            <person name="Casacuberta J.M."/>
            <person name="Vandepoele K."/>
            <person name="Reski R."/>
            <person name="Cuming A.C."/>
            <person name="Tuskan G.A."/>
            <person name="Maumus F."/>
            <person name="Salse J."/>
            <person name="Schmutz J."/>
            <person name="Rensing S.A."/>
        </authorList>
    </citation>
    <scope>NUCLEOTIDE SEQUENCE [LARGE SCALE GENOMIC DNA]</scope>
    <source>
        <strain evidence="2 3">cv. Gransden 2004</strain>
    </source>
</reference>
<feature type="transmembrane region" description="Helical" evidence="1">
    <location>
        <begin position="307"/>
        <end position="327"/>
    </location>
</feature>
<reference evidence="2" key="3">
    <citation type="submission" date="2020-12" db="UniProtKB">
        <authorList>
            <consortium name="EnsemblPlants"/>
        </authorList>
    </citation>
    <scope>IDENTIFICATION</scope>
</reference>
<feature type="transmembrane region" description="Helical" evidence="1">
    <location>
        <begin position="248"/>
        <end position="265"/>
    </location>
</feature>
<keyword evidence="1" id="KW-1133">Transmembrane helix</keyword>
<dbReference type="PANTHER" id="PTHR37222:SF1">
    <property type="entry name" value="OS02G0718000 PROTEIN"/>
    <property type="match status" value="1"/>
</dbReference>
<dbReference type="EMBL" id="ABEU02000002">
    <property type="status" value="NOT_ANNOTATED_CDS"/>
    <property type="molecule type" value="Genomic_DNA"/>
</dbReference>
<organism evidence="2 3">
    <name type="scientific">Physcomitrium patens</name>
    <name type="common">Spreading-leaved earth moss</name>
    <name type="synonym">Physcomitrella patens</name>
    <dbReference type="NCBI Taxonomy" id="3218"/>
    <lineage>
        <taxon>Eukaryota</taxon>
        <taxon>Viridiplantae</taxon>
        <taxon>Streptophyta</taxon>
        <taxon>Embryophyta</taxon>
        <taxon>Bryophyta</taxon>
        <taxon>Bryophytina</taxon>
        <taxon>Bryopsida</taxon>
        <taxon>Funariidae</taxon>
        <taxon>Funariales</taxon>
        <taxon>Funariaceae</taxon>
        <taxon>Physcomitrium</taxon>
    </lineage>
</organism>
<dbReference type="InParanoid" id="A0A7I4CWP6"/>
<evidence type="ECO:0000313" key="3">
    <source>
        <dbReference type="Proteomes" id="UP000006727"/>
    </source>
</evidence>
<evidence type="ECO:0000256" key="1">
    <source>
        <dbReference type="SAM" id="Phobius"/>
    </source>
</evidence>
<accession>A0A7I4CWP6</accession>
<evidence type="ECO:0000313" key="2">
    <source>
        <dbReference type="EnsemblPlants" id="Pp3c2_10070V3.2"/>
    </source>
</evidence>
<reference evidence="2 3" key="1">
    <citation type="journal article" date="2008" name="Science">
        <title>The Physcomitrella genome reveals evolutionary insights into the conquest of land by plants.</title>
        <authorList>
            <person name="Rensing S."/>
            <person name="Lang D."/>
            <person name="Zimmer A."/>
            <person name="Terry A."/>
            <person name="Salamov A."/>
            <person name="Shapiro H."/>
            <person name="Nishiyama T."/>
            <person name="Perroud P.-F."/>
            <person name="Lindquist E."/>
            <person name="Kamisugi Y."/>
            <person name="Tanahashi T."/>
            <person name="Sakakibara K."/>
            <person name="Fujita T."/>
            <person name="Oishi K."/>
            <person name="Shin-I T."/>
            <person name="Kuroki Y."/>
            <person name="Toyoda A."/>
            <person name="Suzuki Y."/>
            <person name="Hashimoto A."/>
            <person name="Yamaguchi K."/>
            <person name="Sugano A."/>
            <person name="Kohara Y."/>
            <person name="Fujiyama A."/>
            <person name="Anterola A."/>
            <person name="Aoki S."/>
            <person name="Ashton N."/>
            <person name="Barbazuk W.B."/>
            <person name="Barker E."/>
            <person name="Bennetzen J."/>
            <person name="Bezanilla M."/>
            <person name="Blankenship R."/>
            <person name="Cho S.H."/>
            <person name="Dutcher S."/>
            <person name="Estelle M."/>
            <person name="Fawcett J.A."/>
            <person name="Gundlach H."/>
            <person name="Hanada K."/>
            <person name="Heyl A."/>
            <person name="Hicks K.A."/>
            <person name="Hugh J."/>
            <person name="Lohr M."/>
            <person name="Mayer K."/>
            <person name="Melkozernov A."/>
            <person name="Murata T."/>
            <person name="Nelson D."/>
            <person name="Pils B."/>
            <person name="Prigge M."/>
            <person name="Reiss B."/>
            <person name="Renner T."/>
            <person name="Rombauts S."/>
            <person name="Rushton P."/>
            <person name="Sanderfoot A."/>
            <person name="Schween G."/>
            <person name="Shiu S.-H."/>
            <person name="Stueber K."/>
            <person name="Theodoulou F.L."/>
            <person name="Tu H."/>
            <person name="Van de Peer Y."/>
            <person name="Verrier P.J."/>
            <person name="Waters E."/>
            <person name="Wood A."/>
            <person name="Yang L."/>
            <person name="Cove D."/>
            <person name="Cuming A."/>
            <person name="Hasebe M."/>
            <person name="Lucas S."/>
            <person name="Mishler D.B."/>
            <person name="Reski R."/>
            <person name="Grigoriev I."/>
            <person name="Quatrano R.S."/>
            <person name="Boore J.L."/>
        </authorList>
    </citation>
    <scope>NUCLEOTIDE SEQUENCE [LARGE SCALE GENOMIC DNA]</scope>
    <source>
        <strain evidence="2 3">cv. Gransden 2004</strain>
    </source>
</reference>
<dbReference type="FunCoup" id="A0A7I4CWP6">
    <property type="interactions" value="1032"/>
</dbReference>
<feature type="transmembrane region" description="Helical" evidence="1">
    <location>
        <begin position="224"/>
        <end position="242"/>
    </location>
</feature>
<protein>
    <submittedName>
        <fullName evidence="2">Uncharacterized protein</fullName>
    </submittedName>
</protein>